<dbReference type="PANTHER" id="PTHR38794">
    <property type="entry name" value="INTEGRAL MEMBRANE PROTEIN"/>
    <property type="match status" value="1"/>
</dbReference>
<protein>
    <recommendedName>
        <fullName evidence="3">Rhodopsin domain-containing protein</fullName>
    </recommendedName>
</protein>
<gene>
    <name evidence="4" type="ORF">K469DRAFT_654560</name>
</gene>
<organism evidence="4 5">
    <name type="scientific">Zopfia rhizophila CBS 207.26</name>
    <dbReference type="NCBI Taxonomy" id="1314779"/>
    <lineage>
        <taxon>Eukaryota</taxon>
        <taxon>Fungi</taxon>
        <taxon>Dikarya</taxon>
        <taxon>Ascomycota</taxon>
        <taxon>Pezizomycotina</taxon>
        <taxon>Dothideomycetes</taxon>
        <taxon>Dothideomycetes incertae sedis</taxon>
        <taxon>Zopfiaceae</taxon>
        <taxon>Zopfia</taxon>
    </lineage>
</organism>
<feature type="transmembrane region" description="Helical" evidence="2">
    <location>
        <begin position="58"/>
        <end position="77"/>
    </location>
</feature>
<dbReference type="OrthoDB" id="3918601at2759"/>
<feature type="compositionally biased region" description="Low complexity" evidence="1">
    <location>
        <begin position="328"/>
        <end position="337"/>
    </location>
</feature>
<dbReference type="Pfam" id="PF20684">
    <property type="entry name" value="Fung_rhodopsin"/>
    <property type="match status" value="1"/>
</dbReference>
<accession>A0A6A6EME4</accession>
<feature type="compositionally biased region" description="Low complexity" evidence="1">
    <location>
        <begin position="304"/>
        <end position="318"/>
    </location>
</feature>
<feature type="transmembrane region" description="Helical" evidence="2">
    <location>
        <begin position="209"/>
        <end position="231"/>
    </location>
</feature>
<feature type="transmembrane region" description="Helical" evidence="2">
    <location>
        <begin position="97"/>
        <end position="122"/>
    </location>
</feature>
<dbReference type="AlphaFoldDB" id="A0A6A6EME4"/>
<feature type="region of interest" description="Disordered" evidence="1">
    <location>
        <begin position="298"/>
        <end position="339"/>
    </location>
</feature>
<name>A0A6A6EME4_9PEZI</name>
<keyword evidence="2" id="KW-1133">Transmembrane helix</keyword>
<sequence>MMSSGSGELEPLHRLRSDDRGPIVVIVAYSWIFVSSIAASIRCGIAGNQRLRFKVDDATFLLGVVFAIGSSVFFHLSTNGGLGRHISTVDEAGLDKYYTMMYGGQLTGIAAMALAKTSVVFLSDRVAPQEPRPYYIMLGLVAIWTILSIFATAFQCSLPHPWVYVPSKCPSHGNLQYPIIVLNIVTDALLATWILPTVWGLIMETGKRVTVIVLFGSRLVVCLVAIAQLVTVSRNLHKEDQTWHSFGPVVWELCVIHLSVLLSTLPRTNRFISALQATHTTALLTEYELSHPNGVQTLTRRRSISTSGGITSKSEGITEPSEAHTRSRSVSRSSQSRDPLVEMPLKLIPSLDQNFSTHISSQNANEAYDGRKHHKYPKKYSVDSWKNLARLNGRKNDEETNTSGMLTWRSSGSGPGEQIVATREVTQEVEYVWPRESRWNISRSQRQSQNVENTA</sequence>
<feature type="transmembrane region" description="Helical" evidence="2">
    <location>
        <begin position="23"/>
        <end position="46"/>
    </location>
</feature>
<evidence type="ECO:0000256" key="1">
    <source>
        <dbReference type="SAM" id="MobiDB-lite"/>
    </source>
</evidence>
<dbReference type="InterPro" id="IPR049326">
    <property type="entry name" value="Rhodopsin_dom_fungi"/>
</dbReference>
<evidence type="ECO:0000259" key="3">
    <source>
        <dbReference type="Pfam" id="PF20684"/>
    </source>
</evidence>
<feature type="transmembrane region" description="Helical" evidence="2">
    <location>
        <begin position="134"/>
        <end position="155"/>
    </location>
</feature>
<evidence type="ECO:0000313" key="5">
    <source>
        <dbReference type="Proteomes" id="UP000800200"/>
    </source>
</evidence>
<feature type="region of interest" description="Disordered" evidence="1">
    <location>
        <begin position="395"/>
        <end position="417"/>
    </location>
</feature>
<dbReference type="PANTHER" id="PTHR38794:SF3">
    <property type="entry name" value="INTEGRAL MEMBRANE PROTEIN"/>
    <property type="match status" value="1"/>
</dbReference>
<proteinExistence type="predicted"/>
<dbReference type="Proteomes" id="UP000800200">
    <property type="component" value="Unassembled WGS sequence"/>
</dbReference>
<feature type="domain" description="Rhodopsin" evidence="3">
    <location>
        <begin position="50"/>
        <end position="272"/>
    </location>
</feature>
<reference evidence="4" key="1">
    <citation type="journal article" date="2020" name="Stud. Mycol.">
        <title>101 Dothideomycetes genomes: a test case for predicting lifestyles and emergence of pathogens.</title>
        <authorList>
            <person name="Haridas S."/>
            <person name="Albert R."/>
            <person name="Binder M."/>
            <person name="Bloem J."/>
            <person name="Labutti K."/>
            <person name="Salamov A."/>
            <person name="Andreopoulos B."/>
            <person name="Baker S."/>
            <person name="Barry K."/>
            <person name="Bills G."/>
            <person name="Bluhm B."/>
            <person name="Cannon C."/>
            <person name="Castanera R."/>
            <person name="Culley D."/>
            <person name="Daum C."/>
            <person name="Ezra D."/>
            <person name="Gonzalez J."/>
            <person name="Henrissat B."/>
            <person name="Kuo A."/>
            <person name="Liang C."/>
            <person name="Lipzen A."/>
            <person name="Lutzoni F."/>
            <person name="Magnuson J."/>
            <person name="Mondo S."/>
            <person name="Nolan M."/>
            <person name="Ohm R."/>
            <person name="Pangilinan J."/>
            <person name="Park H.-J."/>
            <person name="Ramirez L."/>
            <person name="Alfaro M."/>
            <person name="Sun H."/>
            <person name="Tritt A."/>
            <person name="Yoshinaga Y."/>
            <person name="Zwiers L.-H."/>
            <person name="Turgeon B."/>
            <person name="Goodwin S."/>
            <person name="Spatafora J."/>
            <person name="Crous P."/>
            <person name="Grigoriev I."/>
        </authorList>
    </citation>
    <scope>NUCLEOTIDE SEQUENCE</scope>
    <source>
        <strain evidence="4">CBS 207.26</strain>
    </source>
</reference>
<evidence type="ECO:0000256" key="2">
    <source>
        <dbReference type="SAM" id="Phobius"/>
    </source>
</evidence>
<feature type="transmembrane region" description="Helical" evidence="2">
    <location>
        <begin position="175"/>
        <end position="202"/>
    </location>
</feature>
<keyword evidence="2" id="KW-0812">Transmembrane</keyword>
<dbReference type="EMBL" id="ML994615">
    <property type="protein sequence ID" value="KAF2192734.1"/>
    <property type="molecule type" value="Genomic_DNA"/>
</dbReference>
<keyword evidence="5" id="KW-1185">Reference proteome</keyword>
<feature type="compositionally biased region" description="Polar residues" evidence="1">
    <location>
        <begin position="401"/>
        <end position="412"/>
    </location>
</feature>
<feature type="transmembrane region" description="Helical" evidence="2">
    <location>
        <begin position="243"/>
        <end position="265"/>
    </location>
</feature>
<keyword evidence="2" id="KW-0472">Membrane</keyword>
<evidence type="ECO:0000313" key="4">
    <source>
        <dbReference type="EMBL" id="KAF2192734.1"/>
    </source>
</evidence>